<evidence type="ECO:0000313" key="2">
    <source>
        <dbReference type="Proteomes" id="UP000019473"/>
    </source>
</evidence>
<evidence type="ECO:0000313" key="1">
    <source>
        <dbReference type="EMBL" id="EXJ58342.1"/>
    </source>
</evidence>
<comment type="caution">
    <text evidence="1">The sequence shown here is derived from an EMBL/GenBank/DDBJ whole genome shotgun (WGS) entry which is preliminary data.</text>
</comment>
<dbReference type="RefSeq" id="XP_007757965.1">
    <property type="nucleotide sequence ID" value="XM_007759775.1"/>
</dbReference>
<dbReference type="STRING" id="1182544.W9VRN1"/>
<dbReference type="EMBL" id="AMGW01000004">
    <property type="protein sequence ID" value="EXJ58342.1"/>
    <property type="molecule type" value="Genomic_DNA"/>
</dbReference>
<reference evidence="1 2" key="1">
    <citation type="submission" date="2013-03" db="EMBL/GenBank/DDBJ databases">
        <title>The Genome Sequence of Cladophialophora yegresii CBS 114405.</title>
        <authorList>
            <consortium name="The Broad Institute Genomics Platform"/>
            <person name="Cuomo C."/>
            <person name="de Hoog S."/>
            <person name="Gorbushina A."/>
            <person name="Walker B."/>
            <person name="Young S.K."/>
            <person name="Zeng Q."/>
            <person name="Gargeya S."/>
            <person name="Fitzgerald M."/>
            <person name="Haas B."/>
            <person name="Abouelleil A."/>
            <person name="Allen A.W."/>
            <person name="Alvarado L."/>
            <person name="Arachchi H.M."/>
            <person name="Berlin A.M."/>
            <person name="Chapman S.B."/>
            <person name="Gainer-Dewar J."/>
            <person name="Goldberg J."/>
            <person name="Griggs A."/>
            <person name="Gujja S."/>
            <person name="Hansen M."/>
            <person name="Howarth C."/>
            <person name="Imamovic A."/>
            <person name="Ireland A."/>
            <person name="Larimer J."/>
            <person name="McCowan C."/>
            <person name="Murphy C."/>
            <person name="Pearson M."/>
            <person name="Poon T.W."/>
            <person name="Priest M."/>
            <person name="Roberts A."/>
            <person name="Saif S."/>
            <person name="Shea T."/>
            <person name="Sisk P."/>
            <person name="Sykes S."/>
            <person name="Wortman J."/>
            <person name="Nusbaum C."/>
            <person name="Birren B."/>
        </authorList>
    </citation>
    <scope>NUCLEOTIDE SEQUENCE [LARGE SCALE GENOMIC DNA]</scope>
    <source>
        <strain evidence="1 2">CBS 114405</strain>
    </source>
</reference>
<dbReference type="GeneID" id="19180350"/>
<protein>
    <submittedName>
        <fullName evidence="1">Uncharacterized protein</fullName>
    </submittedName>
</protein>
<sequence length="107" mass="11961">MPHSAELIVTDALQTLGIIPRTPEPVPLEEREEETLTPAEMLELIRQQKAEGKAEKVKIKQEKAEANLRQLAGIKREADGQDDEDVTIVVQLAKKARREVAVVELLD</sequence>
<accession>W9VRN1</accession>
<dbReference type="AlphaFoldDB" id="W9VRN1"/>
<dbReference type="HOGENOM" id="CLU_2209769_0_0_1"/>
<organism evidence="1 2">
    <name type="scientific">Cladophialophora yegresii CBS 114405</name>
    <dbReference type="NCBI Taxonomy" id="1182544"/>
    <lineage>
        <taxon>Eukaryota</taxon>
        <taxon>Fungi</taxon>
        <taxon>Dikarya</taxon>
        <taxon>Ascomycota</taxon>
        <taxon>Pezizomycotina</taxon>
        <taxon>Eurotiomycetes</taxon>
        <taxon>Chaetothyriomycetidae</taxon>
        <taxon>Chaetothyriales</taxon>
        <taxon>Herpotrichiellaceae</taxon>
        <taxon>Cladophialophora</taxon>
    </lineage>
</organism>
<gene>
    <name evidence="1" type="ORF">A1O7_05767</name>
</gene>
<name>W9VRN1_9EURO</name>
<proteinExistence type="predicted"/>
<dbReference type="Proteomes" id="UP000019473">
    <property type="component" value="Unassembled WGS sequence"/>
</dbReference>
<dbReference type="VEuPathDB" id="FungiDB:A1O7_05767"/>
<keyword evidence="2" id="KW-1185">Reference proteome</keyword>